<protein>
    <submittedName>
        <fullName evidence="1">Uncharacterized protein</fullName>
    </submittedName>
</protein>
<evidence type="ECO:0000313" key="3">
    <source>
        <dbReference type="Proteomes" id="UP000018208"/>
    </source>
</evidence>
<dbReference type="AlphaFoldDB" id="V6LP88"/>
<dbReference type="VEuPathDB" id="GiardiaDB:SS50377_23741"/>
<gene>
    <name evidence="1" type="ORF">SS50377_13504</name>
    <name evidence="2" type="ORF">SS50377_23741</name>
</gene>
<accession>V6LP88</accession>
<reference evidence="1 2" key="1">
    <citation type="journal article" date="2014" name="PLoS Genet.">
        <title>The Genome of Spironucleus salmonicida Highlights a Fish Pathogen Adapted to Fluctuating Environments.</title>
        <authorList>
            <person name="Xu F."/>
            <person name="Jerlstrom-Hultqvist J."/>
            <person name="Einarsson E."/>
            <person name="Astvaldsson A."/>
            <person name="Svard S.G."/>
            <person name="Andersson J.O."/>
        </authorList>
    </citation>
    <scope>NUCLEOTIDE SEQUENCE</scope>
    <source>
        <strain evidence="2">ATCC 50377</strain>
    </source>
</reference>
<proteinExistence type="predicted"/>
<organism evidence="1">
    <name type="scientific">Spironucleus salmonicida</name>
    <dbReference type="NCBI Taxonomy" id="348837"/>
    <lineage>
        <taxon>Eukaryota</taxon>
        <taxon>Metamonada</taxon>
        <taxon>Diplomonadida</taxon>
        <taxon>Hexamitidae</taxon>
        <taxon>Hexamitinae</taxon>
        <taxon>Spironucleus</taxon>
    </lineage>
</organism>
<dbReference type="EMBL" id="AUWU02000004">
    <property type="protein sequence ID" value="KAH0573806.1"/>
    <property type="molecule type" value="Genomic_DNA"/>
</dbReference>
<reference evidence="2" key="2">
    <citation type="submission" date="2020-12" db="EMBL/GenBank/DDBJ databases">
        <title>New Spironucleus salmonicida genome in near-complete chromosomes.</title>
        <authorList>
            <person name="Xu F."/>
            <person name="Kurt Z."/>
            <person name="Jimenez-Gonzalez A."/>
            <person name="Astvaldsson A."/>
            <person name="Andersson J.O."/>
            <person name="Svard S.G."/>
        </authorList>
    </citation>
    <scope>NUCLEOTIDE SEQUENCE</scope>
    <source>
        <strain evidence="2">ATCC 50377</strain>
    </source>
</reference>
<evidence type="ECO:0000313" key="2">
    <source>
        <dbReference type="EMBL" id="KAH0573806.1"/>
    </source>
</evidence>
<keyword evidence="3" id="KW-1185">Reference proteome</keyword>
<evidence type="ECO:0000313" key="1">
    <source>
        <dbReference type="EMBL" id="EST46420.1"/>
    </source>
</evidence>
<name>V6LP88_9EUKA</name>
<dbReference type="EMBL" id="KI546074">
    <property type="protein sequence ID" value="EST46420.1"/>
    <property type="molecule type" value="Genomic_DNA"/>
</dbReference>
<sequence length="382" mass="44145">MYARMLPKAFPRDTPNVKISSSQDQKTLILSTQTPQTTFSLPLFRAFPPTFTSDDVFNEIGAVQSFLSGKTSILVVLGFEKSGKSFNFLAILTRFLQILSNFSLTFGDKFYQFAEVVTPNEIDNLIELISKELHVGITVKLTYNNAEFFLIRGMSYSQKNLQFYQAISHPKIYLRTSKLLQNLPIQHVILQGKYAPDFNVLVCLDYDEMASLRVLEKPCSVYQFLKFLNENVTPKFIVNEFQPDRIYAQTATIQKEMRRRMEGFRDEMLNVQAVLDSERVKFRTEIQTLNGKLQAEMMKNEVLGVRSYALEQENELLREEVERLQEAGAFAFQKLQDNGSTQGSLRQKASLMKKAVDIDDLEMRETNFGKTRKIQYKKVEEW</sequence>
<dbReference type="Proteomes" id="UP000018208">
    <property type="component" value="Unassembled WGS sequence"/>
</dbReference>